<reference evidence="3 4" key="1">
    <citation type="journal article" date="2019" name="ISME J.">
        <title>Evolution in action: habitat transition from sediment to the pelagial leads to genome streamlining in Methylophilaceae.</title>
        <authorList>
            <person name="Salcher M."/>
            <person name="Schaefle D."/>
            <person name="Kaspar M."/>
            <person name="Neuenschwander S.M."/>
            <person name="Ghai R."/>
        </authorList>
    </citation>
    <scope>NUCLEOTIDE SEQUENCE [LARGE SCALE GENOMIC DNA]</scope>
    <source>
        <strain evidence="3 4">MMS-VI-25</strain>
    </source>
</reference>
<keyword evidence="1" id="KW-0472">Membrane</keyword>
<feature type="chain" id="PRO_5045776354" evidence="2">
    <location>
        <begin position="24"/>
        <end position="92"/>
    </location>
</feature>
<keyword evidence="1" id="KW-0812">Transmembrane</keyword>
<accession>A0ABX5VUM7</accession>
<evidence type="ECO:0000256" key="2">
    <source>
        <dbReference type="SAM" id="SignalP"/>
    </source>
</evidence>
<dbReference type="RefSeq" id="WP_139884528.1">
    <property type="nucleotide sequence ID" value="NZ_CP040973.1"/>
</dbReference>
<evidence type="ECO:0000313" key="4">
    <source>
        <dbReference type="Proteomes" id="UP000312702"/>
    </source>
</evidence>
<proteinExistence type="predicted"/>
<sequence>MKKIISLYPIFALLILLTSIVYAPTIQCDTYKGDTQCYDGGYRFFTELRKNQDDNHNYEVVSLKTDVYVIQIIATLLALLGAHTILARKKLI</sequence>
<name>A0ABX5VUM7_9PROT</name>
<gene>
    <name evidence="3" type="ORF">FIT74_04590</name>
</gene>
<dbReference type="EMBL" id="CP040973">
    <property type="protein sequence ID" value="QDC61432.1"/>
    <property type="molecule type" value="Genomic_DNA"/>
</dbReference>
<dbReference type="Proteomes" id="UP000312702">
    <property type="component" value="Chromosome"/>
</dbReference>
<keyword evidence="4" id="KW-1185">Reference proteome</keyword>
<evidence type="ECO:0000313" key="3">
    <source>
        <dbReference type="EMBL" id="QDC61432.1"/>
    </source>
</evidence>
<keyword evidence="1" id="KW-1133">Transmembrane helix</keyword>
<keyword evidence="2" id="KW-0732">Signal</keyword>
<evidence type="ECO:0000256" key="1">
    <source>
        <dbReference type="SAM" id="Phobius"/>
    </source>
</evidence>
<organism evidence="3 4">
    <name type="scientific">Candidatus Methylopumilus universalis</name>
    <dbReference type="NCBI Taxonomy" id="2588536"/>
    <lineage>
        <taxon>Bacteria</taxon>
        <taxon>Pseudomonadati</taxon>
        <taxon>Pseudomonadota</taxon>
        <taxon>Betaproteobacteria</taxon>
        <taxon>Nitrosomonadales</taxon>
        <taxon>Methylophilaceae</taxon>
        <taxon>Candidatus Methylopumilus</taxon>
    </lineage>
</organism>
<feature type="signal peptide" evidence="2">
    <location>
        <begin position="1"/>
        <end position="23"/>
    </location>
</feature>
<protein>
    <submittedName>
        <fullName evidence="3">Uncharacterized protein</fullName>
    </submittedName>
</protein>
<feature type="transmembrane region" description="Helical" evidence="1">
    <location>
        <begin position="68"/>
        <end position="87"/>
    </location>
</feature>